<feature type="transmembrane region" description="Helical" evidence="3">
    <location>
        <begin position="538"/>
        <end position="558"/>
    </location>
</feature>
<comment type="caution">
    <text evidence="4">The sequence shown here is derived from an EMBL/GenBank/DDBJ whole genome shotgun (WGS) entry which is preliminary data.</text>
</comment>
<feature type="compositionally biased region" description="Basic and acidic residues" evidence="2">
    <location>
        <begin position="31"/>
        <end position="83"/>
    </location>
</feature>
<reference evidence="4" key="2">
    <citation type="journal article" date="2021" name="Genome Biol. Evol.">
        <title>Developing a high-quality reference genome for a parasitic bivalve with doubly uniparental inheritance (Bivalvia: Unionida).</title>
        <authorList>
            <person name="Smith C.H."/>
        </authorList>
    </citation>
    <scope>NUCLEOTIDE SEQUENCE</scope>
    <source>
        <strain evidence="4">CHS0354</strain>
        <tissue evidence="4">Mantle</tissue>
    </source>
</reference>
<dbReference type="Proteomes" id="UP001195483">
    <property type="component" value="Unassembled WGS sequence"/>
</dbReference>
<evidence type="ECO:0000256" key="3">
    <source>
        <dbReference type="SAM" id="Phobius"/>
    </source>
</evidence>
<dbReference type="EMBL" id="JAEAOA010000324">
    <property type="protein sequence ID" value="KAK3585106.1"/>
    <property type="molecule type" value="Genomic_DNA"/>
</dbReference>
<feature type="transmembrane region" description="Helical" evidence="3">
    <location>
        <begin position="93"/>
        <end position="110"/>
    </location>
</feature>
<dbReference type="AlphaFoldDB" id="A0AAE0VPE6"/>
<protein>
    <submittedName>
        <fullName evidence="4">Uncharacterized protein</fullName>
    </submittedName>
</protein>
<keyword evidence="3" id="KW-0472">Membrane</keyword>
<evidence type="ECO:0000313" key="4">
    <source>
        <dbReference type="EMBL" id="KAK3585106.1"/>
    </source>
</evidence>
<feature type="coiled-coil region" evidence="1">
    <location>
        <begin position="311"/>
        <end position="338"/>
    </location>
</feature>
<reference evidence="4" key="1">
    <citation type="journal article" date="2021" name="Genome Biol. Evol.">
        <title>A High-Quality Reference Genome for a Parasitic Bivalve with Doubly Uniparental Inheritance (Bivalvia: Unionida).</title>
        <authorList>
            <person name="Smith C.H."/>
        </authorList>
    </citation>
    <scope>NUCLEOTIDE SEQUENCE</scope>
    <source>
        <strain evidence="4">CHS0354</strain>
    </source>
</reference>
<accession>A0AAE0VPE6</accession>
<evidence type="ECO:0000256" key="1">
    <source>
        <dbReference type="SAM" id="Coils"/>
    </source>
</evidence>
<organism evidence="4 5">
    <name type="scientific">Potamilus streckersoni</name>
    <dbReference type="NCBI Taxonomy" id="2493646"/>
    <lineage>
        <taxon>Eukaryota</taxon>
        <taxon>Metazoa</taxon>
        <taxon>Spiralia</taxon>
        <taxon>Lophotrochozoa</taxon>
        <taxon>Mollusca</taxon>
        <taxon>Bivalvia</taxon>
        <taxon>Autobranchia</taxon>
        <taxon>Heteroconchia</taxon>
        <taxon>Palaeoheterodonta</taxon>
        <taxon>Unionida</taxon>
        <taxon>Unionoidea</taxon>
        <taxon>Unionidae</taxon>
        <taxon>Ambleminae</taxon>
        <taxon>Lampsilini</taxon>
        <taxon>Potamilus</taxon>
    </lineage>
</organism>
<name>A0AAE0VPE6_9BIVA</name>
<sequence>MEFSDDDSVNKGHIPSHKANPRGGTRVANTRGDKQSNVPDRKSKETGTERKMEKTRHDSDKDEENVENKSDNNVKNLHPEDKYHRNESHIDRLSIVIAIIAVAVALYTLFVSEQNKSVEIGPKDFLKLQKFTDGLSKRLSSVESTLPDIKRFTGRPDDTASIDESLEFENRVNKISADLSGKVNTNNEELKVLKDEVQKLKDQIDVQFGNIKVMHEENKELQAEVIHLKQKCGEPSQFVENRNAEVSNQMFPHNETLRHLNLYVENLTWALSNLNASVENRLITTVSDMLGKINANNMETEDLKDMVQKLEDGLQTNVTTLESKLEELSQSAENKNIEVMKQMSQYSETLKGLNVSAENIGMSLRSLDVSVENLGSNQRSLNVSVENFGSNLRSLNASLKDHGSSLRSLNVSVENLGSSQRSLNVSVEKLGSSLLIQNVFIENLDSNLRNLNVSVESHGYSLSDLNVSVEIHGYSISDLNVSVESHGYSISDLNVSVDSLRSNVKHLTENITGISIETLVLGKRTERIVDNIFDKGSLMVVIMINTTLLVLVIIYLVASRNIKRHLGGIVDREQQQSLAQYSTAGRILNQVRANPHLQRKLCVVSFYEETHPLHMRMTQSVTQQLNQEPVEFIIRKHENILECPPVSLYFLFVDFNERNVILEDPTLGLGDLRLTTVQAVQKMGGKIVIFYVRDPNSRQLNPTKLYNEDLVSVTKQRELSVLNRLSRFISAYDQLTENQKAHLRQIVAHELNSR</sequence>
<keyword evidence="3" id="KW-0812">Transmembrane</keyword>
<gene>
    <name evidence="4" type="ORF">CHS0354_004296</name>
</gene>
<evidence type="ECO:0000256" key="2">
    <source>
        <dbReference type="SAM" id="MobiDB-lite"/>
    </source>
</evidence>
<proteinExistence type="predicted"/>
<evidence type="ECO:0000313" key="5">
    <source>
        <dbReference type="Proteomes" id="UP001195483"/>
    </source>
</evidence>
<dbReference type="Gene3D" id="6.10.250.1080">
    <property type="match status" value="1"/>
</dbReference>
<keyword evidence="5" id="KW-1185">Reference proteome</keyword>
<keyword evidence="3" id="KW-1133">Transmembrane helix</keyword>
<feature type="region of interest" description="Disordered" evidence="2">
    <location>
        <begin position="1"/>
        <end position="83"/>
    </location>
</feature>
<keyword evidence="1" id="KW-0175">Coiled coil</keyword>
<reference evidence="4" key="3">
    <citation type="submission" date="2023-05" db="EMBL/GenBank/DDBJ databases">
        <authorList>
            <person name="Smith C.H."/>
        </authorList>
    </citation>
    <scope>NUCLEOTIDE SEQUENCE</scope>
    <source>
        <strain evidence="4">CHS0354</strain>
        <tissue evidence="4">Mantle</tissue>
    </source>
</reference>
<feature type="coiled-coil region" evidence="1">
    <location>
        <begin position="183"/>
        <end position="231"/>
    </location>
</feature>